<evidence type="ECO:0000313" key="11">
    <source>
        <dbReference type="Proteomes" id="UP000729913"/>
    </source>
</evidence>
<protein>
    <recommendedName>
        <fullName evidence="7">Small ribosomal subunit protein mS26</fullName>
    </recommendedName>
    <alternativeName>
        <fullName evidence="8">28S ribosomal protein S26, mitochondrial</fullName>
    </alternativeName>
</protein>
<dbReference type="Pfam" id="PF14943">
    <property type="entry name" value="MRP-S26"/>
    <property type="match status" value="1"/>
</dbReference>
<evidence type="ECO:0000313" key="10">
    <source>
        <dbReference type="EMBL" id="KAG8040213.1"/>
    </source>
</evidence>
<gene>
    <name evidence="10" type="ORF">G9C98_000783</name>
</gene>
<evidence type="ECO:0000256" key="2">
    <source>
        <dbReference type="ARBA" id="ARBA00009672"/>
    </source>
</evidence>
<keyword evidence="9" id="KW-0175">Coiled coil</keyword>
<evidence type="ECO:0000256" key="1">
    <source>
        <dbReference type="ARBA" id="ARBA00004173"/>
    </source>
</evidence>
<dbReference type="OrthoDB" id="5988811at2759"/>
<keyword evidence="3" id="KW-0809">Transit peptide</keyword>
<sequence length="215" mass="25786">MKYSDMRSKNCNICHQCKKNKRKMLRTSGTINKMMNNLIINEWVGINAINSQTIRWRKRKPMWLPPAKSKLFRILPRGYFMKVVEENKEQLDEELNRKTEEKDFKRCMEINDQWNKVQAQNREERLRREDAERKREILKKLDAKKARDEGIMNEVETRVKKLKEEVKNFITEENIDQAIEEAMANPINYNYAIDSLGNKYDKSIVEEQIKQSAQQ</sequence>
<organism evidence="10 11">
    <name type="scientific">Cotesia typhae</name>
    <dbReference type="NCBI Taxonomy" id="2053667"/>
    <lineage>
        <taxon>Eukaryota</taxon>
        <taxon>Metazoa</taxon>
        <taxon>Ecdysozoa</taxon>
        <taxon>Arthropoda</taxon>
        <taxon>Hexapoda</taxon>
        <taxon>Insecta</taxon>
        <taxon>Pterygota</taxon>
        <taxon>Neoptera</taxon>
        <taxon>Endopterygota</taxon>
        <taxon>Hymenoptera</taxon>
        <taxon>Apocrita</taxon>
        <taxon>Ichneumonoidea</taxon>
        <taxon>Braconidae</taxon>
        <taxon>Microgastrinae</taxon>
        <taxon>Cotesia</taxon>
    </lineage>
</organism>
<evidence type="ECO:0000256" key="4">
    <source>
        <dbReference type="ARBA" id="ARBA00022980"/>
    </source>
</evidence>
<name>A0A8J5QSY2_9HYME</name>
<dbReference type="PANTHER" id="PTHR21035">
    <property type="entry name" value="28S RIBOSOMAL PROTEIN S26, MITOCHONDRIAL"/>
    <property type="match status" value="1"/>
</dbReference>
<keyword evidence="5" id="KW-0496">Mitochondrion</keyword>
<reference evidence="10" key="2">
    <citation type="submission" date="2021-04" db="EMBL/GenBank/DDBJ databases">
        <title>Genome-wide patterns of bracovirus chromosomal integration into multiple host tissues during parasitism.</title>
        <authorList>
            <person name="Chebbi M.A.C."/>
        </authorList>
    </citation>
    <scope>NUCLEOTIDE SEQUENCE</scope>
    <source>
        <tissue evidence="10">Whole body</tissue>
    </source>
</reference>
<dbReference type="GO" id="GO:0005763">
    <property type="term" value="C:mitochondrial small ribosomal subunit"/>
    <property type="evidence" value="ECO:0007669"/>
    <property type="project" value="InterPro"/>
</dbReference>
<keyword evidence="4" id="KW-0689">Ribosomal protein</keyword>
<evidence type="ECO:0000256" key="5">
    <source>
        <dbReference type="ARBA" id="ARBA00023128"/>
    </source>
</evidence>
<proteinExistence type="inferred from homology"/>
<evidence type="ECO:0000256" key="6">
    <source>
        <dbReference type="ARBA" id="ARBA00023274"/>
    </source>
</evidence>
<dbReference type="InterPro" id="IPR026140">
    <property type="entry name" value="Ribosomal_mS26"/>
</dbReference>
<comment type="subcellular location">
    <subcellularLocation>
        <location evidence="1">Mitochondrion</location>
    </subcellularLocation>
</comment>
<evidence type="ECO:0000256" key="9">
    <source>
        <dbReference type="SAM" id="Coils"/>
    </source>
</evidence>
<keyword evidence="11" id="KW-1185">Reference proteome</keyword>
<evidence type="ECO:0000256" key="8">
    <source>
        <dbReference type="ARBA" id="ARBA00035344"/>
    </source>
</evidence>
<reference evidence="10" key="1">
    <citation type="submission" date="2020-03" db="EMBL/GenBank/DDBJ databases">
        <authorList>
            <person name="Chebbi M.A."/>
            <person name="Drezen J.M."/>
        </authorList>
    </citation>
    <scope>NUCLEOTIDE SEQUENCE</scope>
    <source>
        <tissue evidence="10">Whole body</tissue>
    </source>
</reference>
<evidence type="ECO:0000256" key="3">
    <source>
        <dbReference type="ARBA" id="ARBA00022946"/>
    </source>
</evidence>
<comment type="caution">
    <text evidence="10">The sequence shown here is derived from an EMBL/GenBank/DDBJ whole genome shotgun (WGS) entry which is preliminary data.</text>
</comment>
<dbReference type="EMBL" id="JAAOIC020000023">
    <property type="protein sequence ID" value="KAG8040213.1"/>
    <property type="molecule type" value="Genomic_DNA"/>
</dbReference>
<dbReference type="AlphaFoldDB" id="A0A8J5QSY2"/>
<dbReference type="PANTHER" id="PTHR21035:SF2">
    <property type="entry name" value="SMALL RIBOSOMAL SUBUNIT PROTEIN MS26"/>
    <property type="match status" value="1"/>
</dbReference>
<keyword evidence="6" id="KW-0687">Ribonucleoprotein</keyword>
<dbReference type="Proteomes" id="UP000729913">
    <property type="component" value="Unassembled WGS sequence"/>
</dbReference>
<accession>A0A8J5QSY2</accession>
<evidence type="ECO:0000256" key="7">
    <source>
        <dbReference type="ARBA" id="ARBA00035138"/>
    </source>
</evidence>
<feature type="coiled-coil region" evidence="9">
    <location>
        <begin position="81"/>
        <end position="172"/>
    </location>
</feature>
<comment type="similarity">
    <text evidence="2">Belongs to the mitochondrion-specific ribosomal protein mS26 family.</text>
</comment>